<organism evidence="1">
    <name type="scientific">Anguilla anguilla</name>
    <name type="common">European freshwater eel</name>
    <name type="synonym">Muraena anguilla</name>
    <dbReference type="NCBI Taxonomy" id="7936"/>
    <lineage>
        <taxon>Eukaryota</taxon>
        <taxon>Metazoa</taxon>
        <taxon>Chordata</taxon>
        <taxon>Craniata</taxon>
        <taxon>Vertebrata</taxon>
        <taxon>Euteleostomi</taxon>
        <taxon>Actinopterygii</taxon>
        <taxon>Neopterygii</taxon>
        <taxon>Teleostei</taxon>
        <taxon>Anguilliformes</taxon>
        <taxon>Anguillidae</taxon>
        <taxon>Anguilla</taxon>
    </lineage>
</organism>
<proteinExistence type="predicted"/>
<dbReference type="AlphaFoldDB" id="A0A0E9RX29"/>
<protein>
    <submittedName>
        <fullName evidence="1">Uncharacterized protein</fullName>
    </submittedName>
</protein>
<reference evidence="1" key="1">
    <citation type="submission" date="2014-11" db="EMBL/GenBank/DDBJ databases">
        <authorList>
            <person name="Amaro Gonzalez C."/>
        </authorList>
    </citation>
    <scope>NUCLEOTIDE SEQUENCE</scope>
</reference>
<evidence type="ECO:0000313" key="1">
    <source>
        <dbReference type="EMBL" id="JAH32925.1"/>
    </source>
</evidence>
<sequence>MLVFLSTFNKEILLGNQTNQVTCFTAVFTRAKYSLMSQVQ</sequence>
<name>A0A0E9RX29_ANGAN</name>
<accession>A0A0E9RX29</accession>
<dbReference type="EMBL" id="GBXM01075652">
    <property type="protein sequence ID" value="JAH32925.1"/>
    <property type="molecule type" value="Transcribed_RNA"/>
</dbReference>
<reference evidence="1" key="2">
    <citation type="journal article" date="2015" name="Fish Shellfish Immunol.">
        <title>Early steps in the European eel (Anguilla anguilla)-Vibrio vulnificus interaction in the gills: Role of the RtxA13 toxin.</title>
        <authorList>
            <person name="Callol A."/>
            <person name="Pajuelo D."/>
            <person name="Ebbesson L."/>
            <person name="Teles M."/>
            <person name="MacKenzie S."/>
            <person name="Amaro C."/>
        </authorList>
    </citation>
    <scope>NUCLEOTIDE SEQUENCE</scope>
</reference>